<evidence type="ECO:0000313" key="2">
    <source>
        <dbReference type="EMBL" id="CAG7643700.1"/>
    </source>
</evidence>
<keyword evidence="3" id="KW-1185">Reference proteome</keyword>
<feature type="domain" description="Fibronectin type-III" evidence="1">
    <location>
        <begin position="869"/>
        <end position="958"/>
    </location>
</feature>
<sequence>MFMLNVPRIAAWRLGIAMLAGLCVLSLPVPFAAASGASPVWQTSEEHGYAVSPGVNHMTRTLTGGGLRESVQMLEVDPANPYVRLEAVSSHGEVSGHETVYGMLQQLEEAGKRPVAGVNGDFFSTVGVPSGLMIANGELVSAPSTSKIAMAIMPDHTIKMEESVTMTSKLTKDNGESLTLTMINRTRVESHTNHAFLYNWRFGASTRTPSGGVEVVVKADDPGYKLIAGQPVSGTVLSINETSDTPIEDGTYILSATGSKADWIRQKLAEGTRLRLDIAFSKGFGGAEQVISGNSTLGYVLLKNGAVPAALLDTADPNMTERHPRTMVAAKQGKLYLVAVDGRQPGYSDGMTLAEGAYYLQSLGMENALNIDGGGSTTYYVREPGDSGVSLQNRPSDGHDRAVGNALAVLSTAPSSALHQLVAFPDSPVKVLAGSKLPFRIKGQDAYGNGVPVRAEELSWSVQGAIGMVTGSGVFTAAGNPGTGKVVIRSGDVVKDVDIQITDRVNTLSLTPSPAVIEPGVSFRFEAAAADAEGRAVWVSPDRIEWTVEGAIGTLRPDGTLDAINGSADGKVIARIGSVAAQAIVQVGKQPQMIEPFESASGMQISSSNAIAGSVTMTAVARPNPVRYGTKSLKLTYDFTGKKGSSNAYVNFLDSTGAAGREIEGKPYRIGLWVYGDSNRHMLRLGVADGAGTNRIFNLTEPGGLDWSGWKYVAVEVPANTIYPLKVRYIVVNETDETNKGSGVVYYDNLRAEYMDLGEDVDGPSFEQPLPAPDSEVRSLRPVIAIGVKDAGSGVDPASIAVTVDGTALEHTYDATAGIIHAVPAADLAEGRHEVKVEAADAAGTYAVPPAVWSFRVKAPDTDPPSWPGGSGLTVTDATYHSLQLSWNAAADNEGVQQYRVLLNGISVGTVTASAYGPLVWKAEGLTGNTVYRFQIEASDAAGNSSRTEVLEALTAKDAAAPGMPAHVRVTALSGHELLISFAVPADPDYAGMRIDVVRKGEAGGREGAGEALFAPAGTTAVRTGELMHGQYEVIVQAQDTSGNVSAAVTVKAKLNEGVGKGKNEP</sequence>
<dbReference type="SMART" id="SM00060">
    <property type="entry name" value="FN3"/>
    <property type="match status" value="2"/>
</dbReference>
<comment type="caution">
    <text evidence="2">The sequence shown here is derived from an EMBL/GenBank/DDBJ whole genome shotgun (WGS) entry which is preliminary data.</text>
</comment>
<protein>
    <recommendedName>
        <fullName evidence="1">Fibronectin type-III domain-containing protein</fullName>
    </recommendedName>
</protein>
<evidence type="ECO:0000313" key="3">
    <source>
        <dbReference type="Proteomes" id="UP000693672"/>
    </source>
</evidence>
<dbReference type="InterPro" id="IPR003961">
    <property type="entry name" value="FN3_dom"/>
</dbReference>
<evidence type="ECO:0000259" key="1">
    <source>
        <dbReference type="PROSITE" id="PS50853"/>
    </source>
</evidence>
<dbReference type="PANTHER" id="PTHR40446:SF2">
    <property type="entry name" value="N-ACETYLGLUCOSAMINE-1-PHOSPHODIESTER ALPHA-N-ACETYLGLUCOSAMINIDASE"/>
    <property type="match status" value="1"/>
</dbReference>
<dbReference type="Pfam" id="PF09992">
    <property type="entry name" value="NAGPA"/>
    <property type="match status" value="1"/>
</dbReference>
<dbReference type="CDD" id="cd00063">
    <property type="entry name" value="FN3"/>
    <property type="match status" value="1"/>
</dbReference>
<reference evidence="2" key="1">
    <citation type="submission" date="2021-06" db="EMBL/GenBank/DDBJ databases">
        <authorList>
            <person name="Criscuolo A."/>
        </authorList>
    </citation>
    <scope>NUCLEOTIDE SEQUENCE</scope>
    <source>
        <strain evidence="2">CIP111600</strain>
    </source>
</reference>
<dbReference type="Pfam" id="PF00041">
    <property type="entry name" value="fn3"/>
    <property type="match status" value="1"/>
</dbReference>
<gene>
    <name evidence="2" type="ORF">PAESOLCIP111_04531</name>
</gene>
<dbReference type="Proteomes" id="UP000693672">
    <property type="component" value="Unassembled WGS sequence"/>
</dbReference>
<dbReference type="PROSITE" id="PS50853">
    <property type="entry name" value="FN3"/>
    <property type="match status" value="1"/>
</dbReference>
<dbReference type="AlphaFoldDB" id="A0A916K4H4"/>
<dbReference type="EMBL" id="CAJVAS010000025">
    <property type="protein sequence ID" value="CAG7643700.1"/>
    <property type="molecule type" value="Genomic_DNA"/>
</dbReference>
<dbReference type="PANTHER" id="PTHR40446">
    <property type="entry name" value="N-ACETYLGLUCOSAMINE-1-PHOSPHODIESTER ALPHA-N-ACETYLGLUCOSAMINIDASE"/>
    <property type="match status" value="1"/>
</dbReference>
<accession>A0A916K4H4</accession>
<organism evidence="2 3">
    <name type="scientific">Paenibacillus solanacearum</name>
    <dbReference type="NCBI Taxonomy" id="2048548"/>
    <lineage>
        <taxon>Bacteria</taxon>
        <taxon>Bacillati</taxon>
        <taxon>Bacillota</taxon>
        <taxon>Bacilli</taxon>
        <taxon>Bacillales</taxon>
        <taxon>Paenibacillaceae</taxon>
        <taxon>Paenibacillus</taxon>
    </lineage>
</organism>
<proteinExistence type="predicted"/>
<dbReference type="InterPro" id="IPR018711">
    <property type="entry name" value="NAGPA"/>
</dbReference>
<name>A0A916K4H4_9BACL</name>